<dbReference type="EMBL" id="RBII01000002">
    <property type="protein sequence ID" value="RKQ69686.1"/>
    <property type="molecule type" value="Genomic_DNA"/>
</dbReference>
<dbReference type="GO" id="GO:0000287">
    <property type="term" value="F:magnesium ion binding"/>
    <property type="evidence" value="ECO:0007669"/>
    <property type="project" value="TreeGrafter"/>
</dbReference>
<dbReference type="InParanoid" id="A0A420WFD7"/>
<comment type="caution">
    <text evidence="8">The sequence shown here is derived from an EMBL/GenBank/DDBJ whole genome shotgun (WGS) entry which is preliminary data.</text>
</comment>
<dbReference type="SUPFAM" id="SSF51621">
    <property type="entry name" value="Phosphoenolpyruvate/pyruvate domain"/>
    <property type="match status" value="1"/>
</dbReference>
<sequence length="269" mass="29130">MALRSQLFVPGNRPDRFEKACQTEADLICIDLEDAVGPGDKESARAETLAWLAATPHKHVALRINPVDTDFGQADIKALADSGLSLPFVMIPKLGSAEDVAVLDSALPKALGVFFAIIESAKGVVNCGEIFRHPRVKMAIYGAIDYAGDVGCDRSWETHLFARSKLVAHAAVNDVILFDTPHTDIKNLEDCEATTRKAKALGIFARSAIHPMQIGAIHNALRPSEEELSYANRVMDAFEAADGNVVVLDGKMIEEPIVKSARRILAFKG</sequence>
<evidence type="ECO:0000256" key="1">
    <source>
        <dbReference type="ARBA" id="ARBA00001946"/>
    </source>
</evidence>
<dbReference type="Proteomes" id="UP000282211">
    <property type="component" value="Unassembled WGS sequence"/>
</dbReference>
<dbReference type="InterPro" id="IPR015813">
    <property type="entry name" value="Pyrv/PenolPyrv_kinase-like_dom"/>
</dbReference>
<dbReference type="PIRSF" id="PIRSF015582">
    <property type="entry name" value="Cit_lyase_B"/>
    <property type="match status" value="1"/>
</dbReference>
<dbReference type="OrthoDB" id="9800547at2"/>
<dbReference type="Pfam" id="PF03328">
    <property type="entry name" value="HpcH_HpaI"/>
    <property type="match status" value="1"/>
</dbReference>
<accession>A0A420WFD7</accession>
<dbReference type="RefSeq" id="WP_121102616.1">
    <property type="nucleotide sequence ID" value="NZ_RBII01000002.1"/>
</dbReference>
<proteinExistence type="inferred from homology"/>
<dbReference type="FunCoup" id="A0A420WFD7">
    <property type="interactions" value="207"/>
</dbReference>
<feature type="binding site" evidence="6">
    <location>
        <position position="145"/>
    </location>
    <ligand>
        <name>Mg(2+)</name>
        <dbReference type="ChEBI" id="CHEBI:18420"/>
    </ligand>
</feature>
<evidence type="ECO:0000256" key="2">
    <source>
        <dbReference type="ARBA" id="ARBA00005568"/>
    </source>
</evidence>
<dbReference type="InterPro" id="IPR011206">
    <property type="entry name" value="Citrate_lyase_beta/mcl1/mcl2"/>
</dbReference>
<dbReference type="Gene3D" id="3.20.20.60">
    <property type="entry name" value="Phosphoenolpyruvate-binding domains"/>
    <property type="match status" value="1"/>
</dbReference>
<dbReference type="GO" id="GO:0016829">
    <property type="term" value="F:lyase activity"/>
    <property type="evidence" value="ECO:0007669"/>
    <property type="project" value="UniProtKB-KW"/>
</dbReference>
<feature type="binding site" evidence="5">
    <location>
        <position position="119"/>
    </location>
    <ligand>
        <name>substrate</name>
    </ligand>
</feature>
<gene>
    <name evidence="8" type="ORF">DES40_2490</name>
</gene>
<dbReference type="PANTHER" id="PTHR32308">
    <property type="entry name" value="LYASE BETA SUBUNIT, PUTATIVE (AFU_ORTHOLOGUE AFUA_4G13030)-RELATED"/>
    <property type="match status" value="1"/>
</dbReference>
<evidence type="ECO:0000256" key="6">
    <source>
        <dbReference type="PIRSR" id="PIRSR015582-2"/>
    </source>
</evidence>
<evidence type="ECO:0000313" key="8">
    <source>
        <dbReference type="EMBL" id="RKQ69686.1"/>
    </source>
</evidence>
<dbReference type="PANTHER" id="PTHR32308:SF0">
    <property type="entry name" value="HPCH_HPAI ALDOLASE_CITRATE LYASE DOMAIN-CONTAINING PROTEIN"/>
    <property type="match status" value="1"/>
</dbReference>
<dbReference type="AlphaFoldDB" id="A0A420WFD7"/>
<name>A0A420WFD7_9PROT</name>
<feature type="domain" description="HpcH/HpaI aldolase/citrate lyase" evidence="7">
    <location>
        <begin position="4"/>
        <end position="211"/>
    </location>
</feature>
<dbReference type="InterPro" id="IPR040442">
    <property type="entry name" value="Pyrv_kinase-like_dom_sf"/>
</dbReference>
<keyword evidence="3 6" id="KW-0479">Metal-binding</keyword>
<reference evidence="8 9" key="1">
    <citation type="submission" date="2018-10" db="EMBL/GenBank/DDBJ databases">
        <title>Genomic Encyclopedia of Type Strains, Phase IV (KMG-IV): sequencing the most valuable type-strain genomes for metagenomic binning, comparative biology and taxonomic classification.</title>
        <authorList>
            <person name="Goeker M."/>
        </authorList>
    </citation>
    <scope>NUCLEOTIDE SEQUENCE [LARGE SCALE GENOMIC DNA]</scope>
    <source>
        <strain evidence="8 9">DSM 22008</strain>
    </source>
</reference>
<evidence type="ECO:0000259" key="7">
    <source>
        <dbReference type="Pfam" id="PF03328"/>
    </source>
</evidence>
<evidence type="ECO:0000256" key="4">
    <source>
        <dbReference type="ARBA" id="ARBA00022842"/>
    </source>
</evidence>
<keyword evidence="9" id="KW-1185">Reference proteome</keyword>
<comment type="similarity">
    <text evidence="2">Belongs to the HpcH/HpaI aldolase family.</text>
</comment>
<dbReference type="GO" id="GO:0006107">
    <property type="term" value="P:oxaloacetate metabolic process"/>
    <property type="evidence" value="ECO:0007669"/>
    <property type="project" value="TreeGrafter"/>
</dbReference>
<feature type="binding site" evidence="6">
    <location>
        <position position="119"/>
    </location>
    <ligand>
        <name>Mg(2+)</name>
        <dbReference type="ChEBI" id="CHEBI:18420"/>
    </ligand>
</feature>
<keyword evidence="8" id="KW-0456">Lyase</keyword>
<protein>
    <submittedName>
        <fullName evidence="8">Citrate lyase subunit beta/citryl-CoA lyase/(S)-citramalyl-CoA lyase</fullName>
    </submittedName>
</protein>
<keyword evidence="4 6" id="KW-0460">Magnesium</keyword>
<evidence type="ECO:0000313" key="9">
    <source>
        <dbReference type="Proteomes" id="UP000282211"/>
    </source>
</evidence>
<dbReference type="InterPro" id="IPR005000">
    <property type="entry name" value="Aldolase/citrate-lyase_domain"/>
</dbReference>
<feature type="binding site" evidence="5">
    <location>
        <position position="63"/>
    </location>
    <ligand>
        <name>substrate</name>
    </ligand>
</feature>
<evidence type="ECO:0000256" key="5">
    <source>
        <dbReference type="PIRSR" id="PIRSR015582-1"/>
    </source>
</evidence>
<organism evidence="8 9">
    <name type="scientific">Litorimonas taeanensis</name>
    <dbReference type="NCBI Taxonomy" id="568099"/>
    <lineage>
        <taxon>Bacteria</taxon>
        <taxon>Pseudomonadati</taxon>
        <taxon>Pseudomonadota</taxon>
        <taxon>Alphaproteobacteria</taxon>
        <taxon>Maricaulales</taxon>
        <taxon>Robiginitomaculaceae</taxon>
    </lineage>
</organism>
<evidence type="ECO:0000256" key="3">
    <source>
        <dbReference type="ARBA" id="ARBA00022723"/>
    </source>
</evidence>
<comment type="cofactor">
    <cofactor evidence="1">
        <name>Mg(2+)</name>
        <dbReference type="ChEBI" id="CHEBI:18420"/>
    </cofactor>
</comment>